<dbReference type="Proteomes" id="UP000011693">
    <property type="component" value="Unassembled WGS sequence"/>
</dbReference>
<comment type="caution">
    <text evidence="1">The sequence shown here is derived from an EMBL/GenBank/DDBJ whole genome shotgun (WGS) entry which is preliminary data.</text>
</comment>
<gene>
    <name evidence="1" type="ORF">C482_00105</name>
</gene>
<organism evidence="1 2">
    <name type="scientific">Natrialba chahannaoensis JCM 10990</name>
    <dbReference type="NCBI Taxonomy" id="1227492"/>
    <lineage>
        <taxon>Archaea</taxon>
        <taxon>Methanobacteriati</taxon>
        <taxon>Methanobacteriota</taxon>
        <taxon>Stenosarchaea group</taxon>
        <taxon>Halobacteria</taxon>
        <taxon>Halobacteriales</taxon>
        <taxon>Natrialbaceae</taxon>
        <taxon>Natrialba</taxon>
    </lineage>
</organism>
<evidence type="ECO:0000313" key="2">
    <source>
        <dbReference type="Proteomes" id="UP000011693"/>
    </source>
</evidence>
<dbReference type="STRING" id="1227492.C482_00105"/>
<proteinExistence type="predicted"/>
<evidence type="ECO:0000313" key="1">
    <source>
        <dbReference type="EMBL" id="ELZ06177.1"/>
    </source>
</evidence>
<keyword evidence="2" id="KW-1185">Reference proteome</keyword>
<dbReference type="EMBL" id="AOIN01000008">
    <property type="protein sequence ID" value="ELZ06177.1"/>
    <property type="molecule type" value="Genomic_DNA"/>
</dbReference>
<name>M0B6N8_9EURY</name>
<dbReference type="AlphaFoldDB" id="M0B6N8"/>
<reference evidence="1 2" key="1">
    <citation type="journal article" date="2014" name="PLoS Genet.">
        <title>Phylogenetically driven sequencing of extremely halophilic archaea reveals strategies for static and dynamic osmo-response.</title>
        <authorList>
            <person name="Becker E.A."/>
            <person name="Seitzer P.M."/>
            <person name="Tritt A."/>
            <person name="Larsen D."/>
            <person name="Krusor M."/>
            <person name="Yao A.I."/>
            <person name="Wu D."/>
            <person name="Madern D."/>
            <person name="Eisen J.A."/>
            <person name="Darling A.E."/>
            <person name="Facciotti M.T."/>
        </authorList>
    </citation>
    <scope>NUCLEOTIDE SEQUENCE [LARGE SCALE GENOMIC DNA]</scope>
    <source>
        <strain evidence="1 2">JCM 10990</strain>
    </source>
</reference>
<accession>M0B6N8</accession>
<protein>
    <submittedName>
        <fullName evidence="1">Uncharacterized protein</fullName>
    </submittedName>
</protein>
<sequence length="188" mass="21472">MSRNSWLHLDDLRESWLFLIAGGTEQSGQPEGSQNSAGEIEYWEIGVGNPEKLVETAASSLAGEHVHSQDNLLTELHNELRAYRYQDTLLVTLDQEMMQQLRAELIVSEIEMPSLRGFTHVDIESQLQTQFGQSLADYGLTEEERRRPRVTDDTKQQVVSNGTAERVWEIWTRLYRLVPSTELEGTPL</sequence>